<feature type="transmembrane region" description="Helical" evidence="5">
    <location>
        <begin position="227"/>
        <end position="242"/>
    </location>
</feature>
<dbReference type="PANTHER" id="PTHR37422:SF13">
    <property type="entry name" value="LIPOPOLYSACCHARIDE BIOSYNTHESIS PROTEIN PA4999-RELATED"/>
    <property type="match status" value="1"/>
</dbReference>
<feature type="transmembrane region" description="Helical" evidence="5">
    <location>
        <begin position="249"/>
        <end position="267"/>
    </location>
</feature>
<feature type="transmembrane region" description="Helical" evidence="5">
    <location>
        <begin position="171"/>
        <end position="192"/>
    </location>
</feature>
<evidence type="ECO:0000256" key="4">
    <source>
        <dbReference type="ARBA" id="ARBA00023136"/>
    </source>
</evidence>
<reference evidence="7 8" key="1">
    <citation type="journal article" date="2016" name="Nat. Commun.">
        <title>Thousands of microbial genomes shed light on interconnected biogeochemical processes in an aquifer system.</title>
        <authorList>
            <person name="Anantharaman K."/>
            <person name="Brown C.T."/>
            <person name="Hug L.A."/>
            <person name="Sharon I."/>
            <person name="Castelle C.J."/>
            <person name="Probst A.J."/>
            <person name="Thomas B.C."/>
            <person name="Singh A."/>
            <person name="Wilkins M.J."/>
            <person name="Karaoz U."/>
            <person name="Brodie E.L."/>
            <person name="Williams K.H."/>
            <person name="Hubbard S.S."/>
            <person name="Banfield J.F."/>
        </authorList>
    </citation>
    <scope>NUCLEOTIDE SEQUENCE [LARGE SCALE GENOMIC DNA]</scope>
</reference>
<dbReference type="PANTHER" id="PTHR37422">
    <property type="entry name" value="TEICHURONIC ACID BIOSYNTHESIS PROTEIN TUAE"/>
    <property type="match status" value="1"/>
</dbReference>
<dbReference type="STRING" id="1798676.A3B90_03035"/>
<evidence type="ECO:0000259" key="6">
    <source>
        <dbReference type="Pfam" id="PF04932"/>
    </source>
</evidence>
<protein>
    <recommendedName>
        <fullName evidence="6">O-antigen ligase-related domain-containing protein</fullName>
    </recommendedName>
</protein>
<evidence type="ECO:0000256" key="3">
    <source>
        <dbReference type="ARBA" id="ARBA00022989"/>
    </source>
</evidence>
<feature type="transmembrane region" description="Helical" evidence="5">
    <location>
        <begin position="204"/>
        <end position="221"/>
    </location>
</feature>
<keyword evidence="3 5" id="KW-1133">Transmembrane helix</keyword>
<feature type="transmembrane region" description="Helical" evidence="5">
    <location>
        <begin position="365"/>
        <end position="384"/>
    </location>
</feature>
<feature type="transmembrane region" description="Helical" evidence="5">
    <location>
        <begin position="34"/>
        <end position="56"/>
    </location>
</feature>
<evidence type="ECO:0000313" key="7">
    <source>
        <dbReference type="EMBL" id="OGH67397.1"/>
    </source>
</evidence>
<evidence type="ECO:0000256" key="2">
    <source>
        <dbReference type="ARBA" id="ARBA00022692"/>
    </source>
</evidence>
<accession>A0A1F6M6W8</accession>
<proteinExistence type="predicted"/>
<gene>
    <name evidence="7" type="ORF">A3B90_03035</name>
</gene>
<evidence type="ECO:0000256" key="1">
    <source>
        <dbReference type="ARBA" id="ARBA00004141"/>
    </source>
</evidence>
<dbReference type="GO" id="GO:0016020">
    <property type="term" value="C:membrane"/>
    <property type="evidence" value="ECO:0007669"/>
    <property type="project" value="UniProtKB-SubCell"/>
</dbReference>
<keyword evidence="4 5" id="KW-0472">Membrane</keyword>
<feature type="domain" description="O-antigen ligase-related" evidence="6">
    <location>
        <begin position="211"/>
        <end position="346"/>
    </location>
</feature>
<dbReference type="EMBL" id="MFPX01000001">
    <property type="protein sequence ID" value="OGH67397.1"/>
    <property type="molecule type" value="Genomic_DNA"/>
</dbReference>
<dbReference type="AlphaFoldDB" id="A0A1F6M6W8"/>
<comment type="caution">
    <text evidence="7">The sequence shown here is derived from an EMBL/GenBank/DDBJ whole genome shotgun (WGS) entry which is preliminary data.</text>
</comment>
<dbReference type="Pfam" id="PF04932">
    <property type="entry name" value="Wzy_C"/>
    <property type="match status" value="1"/>
</dbReference>
<feature type="transmembrane region" description="Helical" evidence="5">
    <location>
        <begin position="390"/>
        <end position="406"/>
    </location>
</feature>
<name>A0A1F6M6W8_9BACT</name>
<feature type="transmembrane region" description="Helical" evidence="5">
    <location>
        <begin position="100"/>
        <end position="118"/>
    </location>
</feature>
<keyword evidence="2 5" id="KW-0812">Transmembrane</keyword>
<dbReference type="InterPro" id="IPR051533">
    <property type="entry name" value="WaaL-like"/>
</dbReference>
<comment type="subcellular location">
    <subcellularLocation>
        <location evidence="1">Membrane</location>
        <topology evidence="1">Multi-pass membrane protein</topology>
    </subcellularLocation>
</comment>
<evidence type="ECO:0000256" key="5">
    <source>
        <dbReference type="SAM" id="Phobius"/>
    </source>
</evidence>
<feature type="transmembrane region" description="Helical" evidence="5">
    <location>
        <begin position="130"/>
        <end position="151"/>
    </location>
</feature>
<sequence>MKNVLKFKYWVFALFLLLPTYLLRFQLGPLPSTILELIVLGLIAIFVVKNISRFTFASCIATVKKNKLLAIGITLFLLAATISIFTSVDIKKAAGEWRAFYLEPILIFFVLSVYLKNLDEKTRKNTIQNYILLPLILSALATSILCIYQHFTGYLVPHAFWANRETYRVTGWYGFPNAVGLFLAPIIPLSLYLIEKNWKKNKKIAGLSVITIFTSLLAILFAKGSGPLIGVAAGVGILLLSYKKIRIPAILFGIFAAIGIILLPPTHSIKQELFATNYSGQLRRDIWSETFALLKDRPIVGTGIASYEERIVPYRGDHWIEVFHHPHNIFLTIWVNIGLLGLLGFVLILMCFFITAIKNNSQTKFLLASMSVILVMGLVDSPYIKNDLAILFWLLPALLFSSQISSQKK</sequence>
<feature type="transmembrane region" description="Helical" evidence="5">
    <location>
        <begin position="68"/>
        <end position="88"/>
    </location>
</feature>
<dbReference type="Proteomes" id="UP000178742">
    <property type="component" value="Unassembled WGS sequence"/>
</dbReference>
<dbReference type="InterPro" id="IPR007016">
    <property type="entry name" value="O-antigen_ligase-rel_domated"/>
</dbReference>
<organism evidence="7 8">
    <name type="scientific">Candidatus Magasanikbacteria bacterium RIFCSPHIGHO2_02_FULL_41_13</name>
    <dbReference type="NCBI Taxonomy" id="1798676"/>
    <lineage>
        <taxon>Bacteria</taxon>
        <taxon>Candidatus Magasanikiibacteriota</taxon>
    </lineage>
</organism>
<feature type="transmembrane region" description="Helical" evidence="5">
    <location>
        <begin position="329"/>
        <end position="353"/>
    </location>
</feature>
<evidence type="ECO:0000313" key="8">
    <source>
        <dbReference type="Proteomes" id="UP000178742"/>
    </source>
</evidence>